<proteinExistence type="inferred from homology"/>
<keyword evidence="3" id="KW-1185">Reference proteome</keyword>
<dbReference type="InterPro" id="IPR000600">
    <property type="entry name" value="ROK"/>
</dbReference>
<dbReference type="InterPro" id="IPR043129">
    <property type="entry name" value="ATPase_NBD"/>
</dbReference>
<dbReference type="OrthoDB" id="9795247at2"/>
<gene>
    <name evidence="2" type="ORF">SAMN04490247_1319</name>
</gene>
<dbReference type="CDD" id="cd24068">
    <property type="entry name" value="ASKHA_NBD_ROK_FnNanK-like"/>
    <property type="match status" value="1"/>
</dbReference>
<dbReference type="Proteomes" id="UP000199225">
    <property type="component" value="Unassembled WGS sequence"/>
</dbReference>
<dbReference type="AlphaFoldDB" id="A0A1G8SAF9"/>
<dbReference type="RefSeq" id="WP_093193075.1">
    <property type="nucleotide sequence ID" value="NZ_FNEV01000003.1"/>
</dbReference>
<keyword evidence="2" id="KW-0808">Transferase</keyword>
<name>A0A1G8SAF9_9BACI</name>
<organism evidence="2 3">
    <name type="scientific">Salimicrobium halophilum</name>
    <dbReference type="NCBI Taxonomy" id="86666"/>
    <lineage>
        <taxon>Bacteria</taxon>
        <taxon>Bacillati</taxon>
        <taxon>Bacillota</taxon>
        <taxon>Bacilli</taxon>
        <taxon>Bacillales</taxon>
        <taxon>Bacillaceae</taxon>
        <taxon>Salimicrobium</taxon>
    </lineage>
</organism>
<dbReference type="PANTHER" id="PTHR18964">
    <property type="entry name" value="ROK (REPRESSOR, ORF, KINASE) FAMILY"/>
    <property type="match status" value="1"/>
</dbReference>
<dbReference type="PANTHER" id="PTHR18964:SF149">
    <property type="entry name" value="BIFUNCTIONAL UDP-N-ACETYLGLUCOSAMINE 2-EPIMERASE_N-ACETYLMANNOSAMINE KINASE"/>
    <property type="match status" value="1"/>
</dbReference>
<dbReference type="Gene3D" id="3.30.420.40">
    <property type="match status" value="2"/>
</dbReference>
<dbReference type="EMBL" id="FNEV01000003">
    <property type="protein sequence ID" value="SDJ25650.1"/>
    <property type="molecule type" value="Genomic_DNA"/>
</dbReference>
<dbReference type="InterPro" id="IPR049874">
    <property type="entry name" value="ROK_cs"/>
</dbReference>
<protein>
    <submittedName>
        <fullName evidence="2">Glucokinase</fullName>
    </submittedName>
</protein>
<evidence type="ECO:0000256" key="1">
    <source>
        <dbReference type="ARBA" id="ARBA00006479"/>
    </source>
</evidence>
<accession>A0A1G8SAF9</accession>
<dbReference type="STRING" id="86666.SAMN04490247_1319"/>
<sequence length="296" mass="31495">MVRIGVDIGGTKILGVAADEHGTVLSRVSTDTFLDKGSDAVMTSLLDLIRQLLICRDVEAIGIGSAGRIDVKKGIVHYATPNVPGWSGVQLLERVEEAFGVPVFVDNDVKAAAAGEALFGAGKDFRSFMMLTLGTGLGGAVVENGKLMRGSHFSAGEVGHMILYPGGHPCNCGQNGCLEQYVSGTALVNTYNRSDSSVVCRDGEHFFQLVKDGDDVALDTLERFVDDLAVALVTLTHVVDPEAFVVGGGLLETSEFWWERLCERYEEMANPAVLPLRLVPARLGSEAGAVGAAWLK</sequence>
<reference evidence="3" key="1">
    <citation type="submission" date="2016-10" db="EMBL/GenBank/DDBJ databases">
        <authorList>
            <person name="Varghese N."/>
            <person name="Submissions S."/>
        </authorList>
    </citation>
    <scope>NUCLEOTIDE SEQUENCE [LARGE SCALE GENOMIC DNA]</scope>
    <source>
        <strain evidence="3">DSM 4771</strain>
    </source>
</reference>
<dbReference type="GO" id="GO:0016301">
    <property type="term" value="F:kinase activity"/>
    <property type="evidence" value="ECO:0007669"/>
    <property type="project" value="UniProtKB-KW"/>
</dbReference>
<dbReference type="SUPFAM" id="SSF53067">
    <property type="entry name" value="Actin-like ATPase domain"/>
    <property type="match status" value="1"/>
</dbReference>
<dbReference type="PROSITE" id="PS01125">
    <property type="entry name" value="ROK"/>
    <property type="match status" value="1"/>
</dbReference>
<keyword evidence="2" id="KW-0418">Kinase</keyword>
<dbReference type="Pfam" id="PF00480">
    <property type="entry name" value="ROK"/>
    <property type="match status" value="1"/>
</dbReference>
<evidence type="ECO:0000313" key="2">
    <source>
        <dbReference type="EMBL" id="SDJ25650.1"/>
    </source>
</evidence>
<evidence type="ECO:0000313" key="3">
    <source>
        <dbReference type="Proteomes" id="UP000199225"/>
    </source>
</evidence>
<comment type="similarity">
    <text evidence="1">Belongs to the ROK (NagC/XylR) family.</text>
</comment>